<reference evidence="2" key="1">
    <citation type="submission" date="2006-10" db="EMBL/GenBank/DDBJ databases">
        <title>Complete sequence of Solibacter usitatus Ellin6076.</title>
        <authorList>
            <consortium name="US DOE Joint Genome Institute"/>
            <person name="Copeland A."/>
            <person name="Lucas S."/>
            <person name="Lapidus A."/>
            <person name="Barry K."/>
            <person name="Detter J.C."/>
            <person name="Glavina del Rio T."/>
            <person name="Hammon N."/>
            <person name="Israni S."/>
            <person name="Dalin E."/>
            <person name="Tice H."/>
            <person name="Pitluck S."/>
            <person name="Thompson L.S."/>
            <person name="Brettin T."/>
            <person name="Bruce D."/>
            <person name="Han C."/>
            <person name="Tapia R."/>
            <person name="Gilna P."/>
            <person name="Schmutz J."/>
            <person name="Larimer F."/>
            <person name="Land M."/>
            <person name="Hauser L."/>
            <person name="Kyrpides N."/>
            <person name="Mikhailova N."/>
            <person name="Janssen P.H."/>
            <person name="Kuske C.R."/>
            <person name="Richardson P."/>
        </authorList>
    </citation>
    <scope>NUCLEOTIDE SEQUENCE</scope>
    <source>
        <strain evidence="2">Ellin6076</strain>
    </source>
</reference>
<dbReference type="AlphaFoldDB" id="Q02B20"/>
<dbReference type="InParanoid" id="Q02B20"/>
<dbReference type="EMBL" id="CP000473">
    <property type="protein sequence ID" value="ABJ81746.1"/>
    <property type="molecule type" value="Genomic_DNA"/>
</dbReference>
<name>Q02B20_SOLUE</name>
<dbReference type="InterPro" id="IPR050280">
    <property type="entry name" value="OMP_Chaperone_SurA"/>
</dbReference>
<dbReference type="InterPro" id="IPR027304">
    <property type="entry name" value="Trigger_fact/SurA_dom_sf"/>
</dbReference>
<organism evidence="2">
    <name type="scientific">Solibacter usitatus (strain Ellin6076)</name>
    <dbReference type="NCBI Taxonomy" id="234267"/>
    <lineage>
        <taxon>Bacteria</taxon>
        <taxon>Pseudomonadati</taxon>
        <taxon>Acidobacteriota</taxon>
        <taxon>Terriglobia</taxon>
        <taxon>Bryobacterales</taxon>
        <taxon>Solibacteraceae</taxon>
        <taxon>Candidatus Solibacter</taxon>
    </lineage>
</organism>
<evidence type="ECO:0000256" key="1">
    <source>
        <dbReference type="ARBA" id="ARBA00022729"/>
    </source>
</evidence>
<keyword evidence="1" id="KW-0732">Signal</keyword>
<dbReference type="Pfam" id="PF13624">
    <property type="entry name" value="SurA_N_3"/>
    <property type="match status" value="1"/>
</dbReference>
<evidence type="ECO:0008006" key="3">
    <source>
        <dbReference type="Google" id="ProtNLM"/>
    </source>
</evidence>
<dbReference type="STRING" id="234267.Acid_0747"/>
<dbReference type="eggNOG" id="COG0760">
    <property type="taxonomic scope" value="Bacteria"/>
</dbReference>
<dbReference type="Gene3D" id="1.10.4030.10">
    <property type="entry name" value="Porin chaperone SurA, peptide-binding domain"/>
    <property type="match status" value="1"/>
</dbReference>
<protein>
    <recommendedName>
        <fullName evidence="3">SurA domain</fullName>
    </recommendedName>
</protein>
<dbReference type="PANTHER" id="PTHR47637">
    <property type="entry name" value="CHAPERONE SURA"/>
    <property type="match status" value="1"/>
</dbReference>
<evidence type="ECO:0000313" key="2">
    <source>
        <dbReference type="EMBL" id="ABJ81746.1"/>
    </source>
</evidence>
<sequence precursor="true">MLIKALCTGLLAMAVRGEIIDRIAVSVGTRVITQSDLDRAIRVAAFQDGVKLDFSAARKKAVAQALIEQKLVQIELESSRYPLPDPAEISPAIEQFKKEHFKDDAAYRAALAAYGITEQDFRDMLLWQRTLLLFVQMRFETGAPVTESEVQAYFEKNVRPQAEAAHPGQPVLLEDFRGQIEQAISGQRADQQVDTWLKEVRRRTHIVIHEEVLR</sequence>
<dbReference type="KEGG" id="sus:Acid_0747"/>
<proteinExistence type="predicted"/>
<dbReference type="SUPFAM" id="SSF109998">
    <property type="entry name" value="Triger factor/SurA peptide-binding domain-like"/>
    <property type="match status" value="1"/>
</dbReference>
<gene>
    <name evidence="2" type="ordered locus">Acid_0747</name>
</gene>
<dbReference type="PANTHER" id="PTHR47637:SF1">
    <property type="entry name" value="CHAPERONE SURA"/>
    <property type="match status" value="1"/>
</dbReference>
<dbReference type="HOGENOM" id="CLU_1288184_0_0_0"/>
<dbReference type="OrthoDB" id="117954at2"/>
<accession>Q02B20</accession>